<evidence type="ECO:0000256" key="1">
    <source>
        <dbReference type="ARBA" id="ARBA00008834"/>
    </source>
</evidence>
<evidence type="ECO:0000256" key="3">
    <source>
        <dbReference type="ARBA" id="ARBA00023295"/>
    </source>
</evidence>
<dbReference type="PANTHER" id="PTHR31339:SF9">
    <property type="entry name" value="PLASMIN AND FIBRONECTIN-BINDING PROTEIN A"/>
    <property type="match status" value="1"/>
</dbReference>
<dbReference type="InterPro" id="IPR012334">
    <property type="entry name" value="Pectin_lyas_fold"/>
</dbReference>
<dbReference type="GeneID" id="93279347"/>
<evidence type="ECO:0000256" key="4">
    <source>
        <dbReference type="RuleBase" id="RU361169"/>
    </source>
</evidence>
<dbReference type="InterPro" id="IPR024535">
    <property type="entry name" value="RHGA/B-epi-like_pectate_lyase"/>
</dbReference>
<evidence type="ECO:0000313" key="6">
    <source>
        <dbReference type="EMBL" id="SEU18069.1"/>
    </source>
</evidence>
<name>A0A1I0K333_9FIRM</name>
<feature type="domain" description="Rhamnogalacturonase A/B/Epimerase-like pectate lyase" evidence="5">
    <location>
        <begin position="82"/>
        <end position="123"/>
    </location>
</feature>
<dbReference type="AlphaFoldDB" id="A0A1I0K333"/>
<evidence type="ECO:0000259" key="5">
    <source>
        <dbReference type="Pfam" id="PF12708"/>
    </source>
</evidence>
<dbReference type="EMBL" id="FOIM01000045">
    <property type="protein sequence ID" value="SEU18069.1"/>
    <property type="molecule type" value="Genomic_DNA"/>
</dbReference>
<accession>A0A1I0K333</accession>
<keyword evidence="2 4" id="KW-0378">Hydrolase</keyword>
<dbReference type="GO" id="GO:0005975">
    <property type="term" value="P:carbohydrate metabolic process"/>
    <property type="evidence" value="ECO:0007669"/>
    <property type="project" value="InterPro"/>
</dbReference>
<dbReference type="InterPro" id="IPR011050">
    <property type="entry name" value="Pectin_lyase_fold/virulence"/>
</dbReference>
<gene>
    <name evidence="6" type="ORF">SAMN05216313_1459</name>
</gene>
<dbReference type="SMART" id="SM00710">
    <property type="entry name" value="PbH1"/>
    <property type="match status" value="5"/>
</dbReference>
<dbReference type="RefSeq" id="WP_092371073.1">
    <property type="nucleotide sequence ID" value="NZ_DAINWJ010000131.1"/>
</dbReference>
<keyword evidence="7" id="KW-1185">Reference proteome</keyword>
<evidence type="ECO:0000313" key="7">
    <source>
        <dbReference type="Proteomes" id="UP000198508"/>
    </source>
</evidence>
<keyword evidence="3 4" id="KW-0326">Glycosidase</keyword>
<dbReference type="InterPro" id="IPR000743">
    <property type="entry name" value="Glyco_hydro_28"/>
</dbReference>
<dbReference type="Pfam" id="PF00295">
    <property type="entry name" value="Glyco_hydro_28"/>
    <property type="match status" value="1"/>
</dbReference>
<protein>
    <submittedName>
        <fullName evidence="6">Polygalacturonase</fullName>
    </submittedName>
</protein>
<dbReference type="PANTHER" id="PTHR31339">
    <property type="entry name" value="PECTIN LYASE-RELATED"/>
    <property type="match status" value="1"/>
</dbReference>
<organism evidence="6 7">
    <name type="scientific">Enterocloster lavalensis</name>
    <dbReference type="NCBI Taxonomy" id="460384"/>
    <lineage>
        <taxon>Bacteria</taxon>
        <taxon>Bacillati</taxon>
        <taxon>Bacillota</taxon>
        <taxon>Clostridia</taxon>
        <taxon>Lachnospirales</taxon>
        <taxon>Lachnospiraceae</taxon>
        <taxon>Enterocloster</taxon>
    </lineage>
</organism>
<dbReference type="SUPFAM" id="SSF51126">
    <property type="entry name" value="Pectin lyase-like"/>
    <property type="match status" value="1"/>
</dbReference>
<dbReference type="STRING" id="460384.SAMN05216313_1459"/>
<evidence type="ECO:0000256" key="2">
    <source>
        <dbReference type="ARBA" id="ARBA00022801"/>
    </source>
</evidence>
<sequence>MEFNVIYTAGRCAVLETADGGIYTTKETYQLFLDGEPAGPVQKVITPIYGLSPSTDYLAELRLGDGVVAQARFTTEPESVTLNVRDFGAAGDGIKDDTLAIQSAIMACPSQGRVLIPAGRYSFVCLFLKDGINLELEKGAELSAVTDRERFPFYPGMVPYTDQTGDYCLGTWEGDPQKMFCGLITGVHVKNVNIYGEGTLNGNASHENWWHNCKEMKIAWRPRAVFLNGCENISLVGLTVKNSPSWTIHPYFSNHLRFLGLNVLAPKDSHNTDGLDPESCRHVELAGIHFSVGDDCIAVKSGKIYMGKTYRTPSEHITIRQCSMNDGHGSVVIGSEIGAGVRDLIVRDCIFKDTDRGLRIKTRRGRGEDCVVDRVTFENIRMDGVLTPFVVNCFYFCDPDGRTEYVQSKEPLPVDERTPSIRELSFKDIHAENAHYAAVCAYGLPEQKIGHLKFENISVSYAPQVQPEIPAMMDGLEPMAKAGIVARNVRLLTLKNVDIKGCAGDPVQAENVEIIENVE</sequence>
<comment type="similarity">
    <text evidence="1 4">Belongs to the glycosyl hydrolase 28 family.</text>
</comment>
<dbReference type="InterPro" id="IPR051801">
    <property type="entry name" value="GH28_Enzymes"/>
</dbReference>
<dbReference type="Proteomes" id="UP000198508">
    <property type="component" value="Unassembled WGS sequence"/>
</dbReference>
<reference evidence="7" key="1">
    <citation type="submission" date="2016-10" db="EMBL/GenBank/DDBJ databases">
        <authorList>
            <person name="Varghese N."/>
            <person name="Submissions S."/>
        </authorList>
    </citation>
    <scope>NUCLEOTIDE SEQUENCE [LARGE SCALE GENOMIC DNA]</scope>
    <source>
        <strain evidence="7">NLAE-zl-G277</strain>
    </source>
</reference>
<proteinExistence type="inferred from homology"/>
<dbReference type="GO" id="GO:0004650">
    <property type="term" value="F:polygalacturonase activity"/>
    <property type="evidence" value="ECO:0007669"/>
    <property type="project" value="InterPro"/>
</dbReference>
<dbReference type="Gene3D" id="2.160.20.10">
    <property type="entry name" value="Single-stranded right-handed beta-helix, Pectin lyase-like"/>
    <property type="match status" value="1"/>
</dbReference>
<dbReference type="InterPro" id="IPR006626">
    <property type="entry name" value="PbH1"/>
</dbReference>
<dbReference type="Pfam" id="PF12708">
    <property type="entry name" value="Pect-lyase_RHGA_epim"/>
    <property type="match status" value="1"/>
</dbReference>